<dbReference type="Proteomes" id="UP000807353">
    <property type="component" value="Unassembled WGS sequence"/>
</dbReference>
<gene>
    <name evidence="1" type="ORF">BDZ94DRAFT_1249801</name>
</gene>
<keyword evidence="2" id="KW-1185">Reference proteome</keyword>
<protein>
    <submittedName>
        <fullName evidence="1">Uncharacterized protein</fullName>
    </submittedName>
</protein>
<dbReference type="EMBL" id="MU150238">
    <property type="protein sequence ID" value="KAF9467187.1"/>
    <property type="molecule type" value="Genomic_DNA"/>
</dbReference>
<reference evidence="1" key="1">
    <citation type="submission" date="2020-11" db="EMBL/GenBank/DDBJ databases">
        <authorList>
            <consortium name="DOE Joint Genome Institute"/>
            <person name="Ahrendt S."/>
            <person name="Riley R."/>
            <person name="Andreopoulos W."/>
            <person name="Labutti K."/>
            <person name="Pangilinan J."/>
            <person name="Ruiz-Duenas F.J."/>
            <person name="Barrasa J.M."/>
            <person name="Sanchez-Garcia M."/>
            <person name="Camarero S."/>
            <person name="Miyauchi S."/>
            <person name="Serrano A."/>
            <person name="Linde D."/>
            <person name="Babiker R."/>
            <person name="Drula E."/>
            <person name="Ayuso-Fernandez I."/>
            <person name="Pacheco R."/>
            <person name="Padilla G."/>
            <person name="Ferreira P."/>
            <person name="Barriuso J."/>
            <person name="Kellner H."/>
            <person name="Castanera R."/>
            <person name="Alfaro M."/>
            <person name="Ramirez L."/>
            <person name="Pisabarro A.G."/>
            <person name="Kuo A."/>
            <person name="Tritt A."/>
            <person name="Lipzen A."/>
            <person name="He G."/>
            <person name="Yan M."/>
            <person name="Ng V."/>
            <person name="Cullen D."/>
            <person name="Martin F."/>
            <person name="Rosso M.-N."/>
            <person name="Henrissat B."/>
            <person name="Hibbett D."/>
            <person name="Martinez A.T."/>
            <person name="Grigoriev I.V."/>
        </authorList>
    </citation>
    <scope>NUCLEOTIDE SEQUENCE</scope>
    <source>
        <strain evidence="1">CBS 247.69</strain>
    </source>
</reference>
<evidence type="ECO:0000313" key="2">
    <source>
        <dbReference type="Proteomes" id="UP000807353"/>
    </source>
</evidence>
<sequence length="622" mass="70859">MSASEERIQALRSESLKRDLIVSFDEVDDPWEAGRQCTREFWIRQILLYRKLAEVSTPRDETRRDQIIEYMDRLVILAILRNPSLAARLDSQAHSSVTEFVASAELSVEELEALAHTFISTPLQVVFHAIMDIFRSDGNHDTVLGRKIYSTISDSPVPFRAWELLQDVENNCPYEVHNICPSLSDWLTLQNTTTMGGAFRDWEWPPSPTFNEVECIFRFCRAFVHGRYKLTKHDVHVSVSEYHEAELPAGMMIMCEDNDIGNKFIALLIKLKAIYRVIAWRTDAANNAFPLDGDLRTEDYIWTRRYRVAARLGQLKTAKWITDIVEGPPAKILAEDFPKFPNNTGLHIFVMSSDPDKSYDKFADSIASVLIRANYGAANRGDAQRLAIRQWFSSSQEKPWGFEKESFASVTCGCIHTTETPFHPFLKTCNALTQILVNEDMVSRWEKKEHFTRILEAMDSWQAFGAVIDRMGLFYKFFVSEKCCGTLVPRRKSSTSQDRGNYSDLSTTEMKDRLEESIRARQASLKRTKVLDSYHRVAEMMGDPLPPDEKPILDIPDSVTHLQGILDLQIAKASGDMDRVKELAESFTDTNGLLLETMFEMGFGKNKGGSTPEQVPKDILSG</sequence>
<dbReference type="AlphaFoldDB" id="A0A9P5YE42"/>
<dbReference type="OrthoDB" id="2871679at2759"/>
<organism evidence="1 2">
    <name type="scientific">Collybia nuda</name>
    <dbReference type="NCBI Taxonomy" id="64659"/>
    <lineage>
        <taxon>Eukaryota</taxon>
        <taxon>Fungi</taxon>
        <taxon>Dikarya</taxon>
        <taxon>Basidiomycota</taxon>
        <taxon>Agaricomycotina</taxon>
        <taxon>Agaricomycetes</taxon>
        <taxon>Agaricomycetidae</taxon>
        <taxon>Agaricales</taxon>
        <taxon>Tricholomatineae</taxon>
        <taxon>Clitocybaceae</taxon>
        <taxon>Collybia</taxon>
    </lineage>
</organism>
<comment type="caution">
    <text evidence="1">The sequence shown here is derived from an EMBL/GenBank/DDBJ whole genome shotgun (WGS) entry which is preliminary data.</text>
</comment>
<name>A0A9P5YE42_9AGAR</name>
<proteinExistence type="predicted"/>
<evidence type="ECO:0000313" key="1">
    <source>
        <dbReference type="EMBL" id="KAF9467187.1"/>
    </source>
</evidence>
<accession>A0A9P5YE42</accession>